<dbReference type="STRING" id="869212.Turpa_0697"/>
<evidence type="ECO:0000313" key="2">
    <source>
        <dbReference type="Proteomes" id="UP000006048"/>
    </source>
</evidence>
<protein>
    <submittedName>
        <fullName evidence="1">Uncharacterized protein</fullName>
    </submittedName>
</protein>
<evidence type="ECO:0000313" key="1">
    <source>
        <dbReference type="EMBL" id="AFM11348.1"/>
    </source>
</evidence>
<dbReference type="Proteomes" id="UP000006048">
    <property type="component" value="Chromosome"/>
</dbReference>
<reference evidence="1 2" key="1">
    <citation type="submission" date="2012-06" db="EMBL/GenBank/DDBJ databases">
        <title>The complete chromosome of genome of Turneriella parva DSM 21527.</title>
        <authorList>
            <consortium name="US DOE Joint Genome Institute (JGI-PGF)"/>
            <person name="Lucas S."/>
            <person name="Han J."/>
            <person name="Lapidus A."/>
            <person name="Bruce D."/>
            <person name="Goodwin L."/>
            <person name="Pitluck S."/>
            <person name="Peters L."/>
            <person name="Kyrpides N."/>
            <person name="Mavromatis K."/>
            <person name="Ivanova N."/>
            <person name="Mikhailova N."/>
            <person name="Chertkov O."/>
            <person name="Detter J.C."/>
            <person name="Tapia R."/>
            <person name="Han C."/>
            <person name="Land M."/>
            <person name="Hauser L."/>
            <person name="Markowitz V."/>
            <person name="Cheng J.-F."/>
            <person name="Hugenholtz P."/>
            <person name="Woyke T."/>
            <person name="Wu D."/>
            <person name="Gronow S."/>
            <person name="Wellnitz S."/>
            <person name="Brambilla E."/>
            <person name="Klenk H.-P."/>
            <person name="Eisen J.A."/>
        </authorList>
    </citation>
    <scope>NUCLEOTIDE SEQUENCE [LARGE SCALE GENOMIC DNA]</scope>
    <source>
        <strain evidence="2">ATCC BAA-1111 / DSM 21527 / NCTC 11395 / H</strain>
    </source>
</reference>
<dbReference type="OrthoDB" id="8438824at2"/>
<dbReference type="RefSeq" id="WP_014801866.1">
    <property type="nucleotide sequence ID" value="NC_018020.1"/>
</dbReference>
<dbReference type="KEGG" id="tpx:Turpa_0697"/>
<sequence>MKKNQKFTEAELQHFYDLLDESLTPYDCGKLCAPKNGGEPLCCSVENAVPMLYREEFEYVSRRSELWHRWKPKTEVDKKQKREDETEVLIFCECKGIAHCERENRSICCRTFPLEPYLDKSGELVGLIFMREFRNKCPLMTRLPDIKQRVIDKHFEFWTLMLAKKGDELDLYKATSRGWRISATKRGVKLPILVPSHLKATKKSA</sequence>
<accession>I4B241</accession>
<organism evidence="1 2">
    <name type="scientific">Turneriella parva (strain ATCC BAA-1111 / DSM 21527 / NCTC 11395 / H)</name>
    <name type="common">Leptospira parva</name>
    <dbReference type="NCBI Taxonomy" id="869212"/>
    <lineage>
        <taxon>Bacteria</taxon>
        <taxon>Pseudomonadati</taxon>
        <taxon>Spirochaetota</taxon>
        <taxon>Spirochaetia</taxon>
        <taxon>Leptospirales</taxon>
        <taxon>Leptospiraceae</taxon>
        <taxon>Turneriella</taxon>
    </lineage>
</organism>
<dbReference type="EMBL" id="CP002959">
    <property type="protein sequence ID" value="AFM11348.1"/>
    <property type="molecule type" value="Genomic_DNA"/>
</dbReference>
<gene>
    <name evidence="1" type="ordered locus">Turpa_0697</name>
</gene>
<name>I4B241_TURPD</name>
<dbReference type="HOGENOM" id="CLU_1260138_0_0_12"/>
<dbReference type="PATRIC" id="fig|869212.3.peg.672"/>
<proteinExistence type="predicted"/>
<keyword evidence="2" id="KW-1185">Reference proteome</keyword>
<dbReference type="AlphaFoldDB" id="I4B241"/>